<proteinExistence type="predicted"/>
<organism evidence="1 2">
    <name type="scientific">Diploptera punctata</name>
    <name type="common">Pacific beetle cockroach</name>
    <dbReference type="NCBI Taxonomy" id="6984"/>
    <lineage>
        <taxon>Eukaryota</taxon>
        <taxon>Metazoa</taxon>
        <taxon>Ecdysozoa</taxon>
        <taxon>Arthropoda</taxon>
        <taxon>Hexapoda</taxon>
        <taxon>Insecta</taxon>
        <taxon>Pterygota</taxon>
        <taxon>Neoptera</taxon>
        <taxon>Polyneoptera</taxon>
        <taxon>Dictyoptera</taxon>
        <taxon>Blattodea</taxon>
        <taxon>Blaberoidea</taxon>
        <taxon>Blaberidae</taxon>
        <taxon>Diplopterinae</taxon>
        <taxon>Diploptera</taxon>
    </lineage>
</organism>
<reference evidence="1" key="2">
    <citation type="submission" date="2023-05" db="EMBL/GenBank/DDBJ databases">
        <authorList>
            <person name="Fouks B."/>
        </authorList>
    </citation>
    <scope>NUCLEOTIDE SEQUENCE</scope>
    <source>
        <strain evidence="1">Stay&amp;Tobe</strain>
        <tissue evidence="1">Testes</tissue>
    </source>
</reference>
<protein>
    <submittedName>
        <fullName evidence="1">Uncharacterized protein</fullName>
    </submittedName>
</protein>
<dbReference type="Proteomes" id="UP001233999">
    <property type="component" value="Unassembled WGS sequence"/>
</dbReference>
<feature type="non-terminal residue" evidence="1">
    <location>
        <position position="1"/>
    </location>
</feature>
<comment type="caution">
    <text evidence="1">The sequence shown here is derived from an EMBL/GenBank/DDBJ whole genome shotgun (WGS) entry which is preliminary data.</text>
</comment>
<feature type="non-terminal residue" evidence="1">
    <location>
        <position position="57"/>
    </location>
</feature>
<evidence type="ECO:0000313" key="2">
    <source>
        <dbReference type="Proteomes" id="UP001233999"/>
    </source>
</evidence>
<gene>
    <name evidence="1" type="ORF">L9F63_009633</name>
</gene>
<evidence type="ECO:0000313" key="1">
    <source>
        <dbReference type="EMBL" id="KAJ9600075.1"/>
    </source>
</evidence>
<accession>A0AAD8AJW6</accession>
<reference evidence="1" key="1">
    <citation type="journal article" date="2023" name="IScience">
        <title>Live-bearing cockroach genome reveals convergent evolutionary mechanisms linked to viviparity in insects and beyond.</title>
        <authorList>
            <person name="Fouks B."/>
            <person name="Harrison M.C."/>
            <person name="Mikhailova A.A."/>
            <person name="Marchal E."/>
            <person name="English S."/>
            <person name="Carruthers M."/>
            <person name="Jennings E.C."/>
            <person name="Chiamaka E.L."/>
            <person name="Frigard R.A."/>
            <person name="Pippel M."/>
            <person name="Attardo G.M."/>
            <person name="Benoit J.B."/>
            <person name="Bornberg-Bauer E."/>
            <person name="Tobe S.S."/>
        </authorList>
    </citation>
    <scope>NUCLEOTIDE SEQUENCE</scope>
    <source>
        <strain evidence="1">Stay&amp;Tobe</strain>
    </source>
</reference>
<dbReference type="AlphaFoldDB" id="A0AAD8AJW6"/>
<name>A0AAD8AJW6_DIPPU</name>
<sequence length="57" mass="6799">LFFRSKIHQSLIFLQFGSSVNNLWTPVACLFRFQITYTSEINSKSQRQMSEWSPNFH</sequence>
<dbReference type="EMBL" id="JASPKZ010000451">
    <property type="protein sequence ID" value="KAJ9600075.1"/>
    <property type="molecule type" value="Genomic_DNA"/>
</dbReference>
<keyword evidence="2" id="KW-1185">Reference proteome</keyword>